<feature type="transmembrane region" description="Helical" evidence="10">
    <location>
        <begin position="9"/>
        <end position="27"/>
    </location>
</feature>
<keyword evidence="8 10" id="KW-0472">Membrane</keyword>
<comment type="caution">
    <text evidence="11">The sequence shown here is derived from an EMBL/GenBank/DDBJ whole genome shotgun (WGS) entry which is preliminary data.</text>
</comment>
<evidence type="ECO:0000256" key="9">
    <source>
        <dbReference type="ARBA" id="ARBA00031636"/>
    </source>
</evidence>
<evidence type="ECO:0000256" key="3">
    <source>
        <dbReference type="ARBA" id="ARBA00022449"/>
    </source>
</evidence>
<feature type="transmembrane region" description="Helical" evidence="10">
    <location>
        <begin position="320"/>
        <end position="343"/>
    </location>
</feature>
<dbReference type="InterPro" id="IPR002528">
    <property type="entry name" value="MATE_fam"/>
</dbReference>
<keyword evidence="12" id="KW-1185">Reference proteome</keyword>
<proteinExistence type="predicted"/>
<dbReference type="EMBL" id="AWVH01000030">
    <property type="protein sequence ID" value="ERJ93130.1"/>
    <property type="molecule type" value="Genomic_DNA"/>
</dbReference>
<feature type="transmembrane region" description="Helical" evidence="10">
    <location>
        <begin position="134"/>
        <end position="156"/>
    </location>
</feature>
<gene>
    <name evidence="11" type="ORF">HMPREF9193_01130</name>
</gene>
<name>A0ABN0NYV6_TRELE</name>
<feature type="transmembrane region" description="Helical" evidence="10">
    <location>
        <begin position="93"/>
        <end position="114"/>
    </location>
</feature>
<evidence type="ECO:0000256" key="2">
    <source>
        <dbReference type="ARBA" id="ARBA00022448"/>
    </source>
</evidence>
<evidence type="ECO:0000256" key="10">
    <source>
        <dbReference type="SAM" id="Phobius"/>
    </source>
</evidence>
<evidence type="ECO:0000256" key="7">
    <source>
        <dbReference type="ARBA" id="ARBA00023065"/>
    </source>
</evidence>
<comment type="subcellular location">
    <subcellularLocation>
        <location evidence="1">Cell membrane</location>
        <topology evidence="1">Multi-pass membrane protein</topology>
    </subcellularLocation>
</comment>
<feature type="transmembrane region" description="Helical" evidence="10">
    <location>
        <begin position="282"/>
        <end position="299"/>
    </location>
</feature>
<feature type="transmembrane region" description="Helical" evidence="10">
    <location>
        <begin position="168"/>
        <end position="189"/>
    </location>
</feature>
<keyword evidence="4" id="KW-1003">Cell membrane</keyword>
<evidence type="ECO:0000256" key="1">
    <source>
        <dbReference type="ARBA" id="ARBA00004651"/>
    </source>
</evidence>
<keyword evidence="2" id="KW-0813">Transport</keyword>
<dbReference type="InterPro" id="IPR048279">
    <property type="entry name" value="MdtK-like"/>
</dbReference>
<dbReference type="CDD" id="cd13138">
    <property type="entry name" value="MATE_yoeA_like"/>
    <property type="match status" value="1"/>
</dbReference>
<dbReference type="Pfam" id="PF01554">
    <property type="entry name" value="MatE"/>
    <property type="match status" value="2"/>
</dbReference>
<evidence type="ECO:0000313" key="12">
    <source>
        <dbReference type="Proteomes" id="UP000016649"/>
    </source>
</evidence>
<dbReference type="PANTHER" id="PTHR43298:SF2">
    <property type="entry name" value="FMN_FAD EXPORTER YEEO-RELATED"/>
    <property type="match status" value="1"/>
</dbReference>
<keyword evidence="6 10" id="KW-1133">Transmembrane helix</keyword>
<dbReference type="RefSeq" id="WP_021687341.1">
    <property type="nucleotide sequence ID" value="NZ_KI260566.1"/>
</dbReference>
<evidence type="ECO:0000256" key="4">
    <source>
        <dbReference type="ARBA" id="ARBA00022475"/>
    </source>
</evidence>
<feature type="transmembrane region" description="Helical" evidence="10">
    <location>
        <begin position="349"/>
        <end position="372"/>
    </location>
</feature>
<dbReference type="PIRSF" id="PIRSF006603">
    <property type="entry name" value="DinF"/>
    <property type="match status" value="1"/>
</dbReference>
<feature type="transmembrane region" description="Helical" evidence="10">
    <location>
        <begin position="412"/>
        <end position="434"/>
    </location>
</feature>
<evidence type="ECO:0000313" key="11">
    <source>
        <dbReference type="EMBL" id="ERJ93130.1"/>
    </source>
</evidence>
<keyword evidence="7" id="KW-0406">Ion transport</keyword>
<sequence length="455" mass="49016">MKTDITGGVIWKQLLSLFFPILLGTFFQQLYNTADAIIVGRFLGKEALAAVGGGTGTLINLLVGFFVGVSSGAAVIISQFYGAGKHRETRSAVHTAFAVAVCSGIIITVVGYVFSPAALAFMNTPQEIFPHALVYIRIYFIGSIPLTAYNMGAGIFRAIGDSRRPMYFLIVSTAANIVFDLLFIGVFGWGIAGAAWATVLSQCASMLMVTFSLSKTRKSYRLYITHIRFTFSILKAMLRIGFPTGIQSILYTVSNILIQTSINALGTNTAAAWAAYGKIDSLYWMTVSAFGIAMTTFAGQNYGAGNYERIKTGSRQCMAMAGAASVLLAVFFRVCGKHLYLLFTSDTAVIAQGLAVLRFLAPTFISFVPIEIYAGTIRGAGKSLIPTLISASGICLLRVVWIAIAVPIKPGLLTVAASYPITWIITSLMFTIYYRSNKWLVHGAHRAVTQDAASV</sequence>
<reference evidence="11 12" key="1">
    <citation type="submission" date="2013-08" db="EMBL/GenBank/DDBJ databases">
        <authorList>
            <person name="Weinstock G."/>
            <person name="Sodergren E."/>
            <person name="Wylie T."/>
            <person name="Fulton L."/>
            <person name="Fulton R."/>
            <person name="Fronick C."/>
            <person name="O'Laughlin M."/>
            <person name="Godfrey J."/>
            <person name="Miner T."/>
            <person name="Herter B."/>
            <person name="Appelbaum E."/>
            <person name="Cordes M."/>
            <person name="Lek S."/>
            <person name="Wollam A."/>
            <person name="Pepin K.H."/>
            <person name="Palsikar V.B."/>
            <person name="Mitreva M."/>
            <person name="Wilson R.K."/>
        </authorList>
    </citation>
    <scope>NUCLEOTIDE SEQUENCE [LARGE SCALE GENOMIC DNA]</scope>
    <source>
        <strain evidence="11 12">ATCC 700332</strain>
    </source>
</reference>
<feature type="transmembrane region" description="Helical" evidence="10">
    <location>
        <begin position="195"/>
        <end position="215"/>
    </location>
</feature>
<feature type="transmembrane region" description="Helical" evidence="10">
    <location>
        <begin position="58"/>
        <end position="81"/>
    </location>
</feature>
<evidence type="ECO:0000256" key="8">
    <source>
        <dbReference type="ARBA" id="ARBA00023136"/>
    </source>
</evidence>
<feature type="transmembrane region" description="Helical" evidence="10">
    <location>
        <begin position="236"/>
        <end position="262"/>
    </location>
</feature>
<evidence type="ECO:0000256" key="5">
    <source>
        <dbReference type="ARBA" id="ARBA00022692"/>
    </source>
</evidence>
<dbReference type="InterPro" id="IPR050222">
    <property type="entry name" value="MATE_MdtK"/>
</dbReference>
<protein>
    <recommendedName>
        <fullName evidence="9">Multidrug-efflux transporter</fullName>
    </recommendedName>
</protein>
<dbReference type="Proteomes" id="UP000016649">
    <property type="component" value="Unassembled WGS sequence"/>
</dbReference>
<feature type="transmembrane region" description="Helical" evidence="10">
    <location>
        <begin position="384"/>
        <end position="406"/>
    </location>
</feature>
<dbReference type="NCBIfam" id="TIGR00797">
    <property type="entry name" value="matE"/>
    <property type="match status" value="1"/>
</dbReference>
<dbReference type="PANTHER" id="PTHR43298">
    <property type="entry name" value="MULTIDRUG RESISTANCE PROTEIN NORM-RELATED"/>
    <property type="match status" value="1"/>
</dbReference>
<evidence type="ECO:0000256" key="6">
    <source>
        <dbReference type="ARBA" id="ARBA00022989"/>
    </source>
</evidence>
<organism evidence="11 12">
    <name type="scientific">Treponema lecithinolyticum ATCC 700332</name>
    <dbReference type="NCBI Taxonomy" id="1321815"/>
    <lineage>
        <taxon>Bacteria</taxon>
        <taxon>Pseudomonadati</taxon>
        <taxon>Spirochaetota</taxon>
        <taxon>Spirochaetia</taxon>
        <taxon>Spirochaetales</taxon>
        <taxon>Treponemataceae</taxon>
        <taxon>Treponema</taxon>
    </lineage>
</organism>
<accession>A0ABN0NYV6</accession>
<keyword evidence="5 10" id="KW-0812">Transmembrane</keyword>
<keyword evidence="3" id="KW-0050">Antiport</keyword>